<feature type="compositionally biased region" description="Basic residues" evidence="1">
    <location>
        <begin position="16"/>
        <end position="27"/>
    </location>
</feature>
<evidence type="ECO:0000256" key="1">
    <source>
        <dbReference type="SAM" id="MobiDB-lite"/>
    </source>
</evidence>
<sequence>MGNSQSSSSNAGGAGRNRHTRKFRKVRSHETAGMDGEQLFRYLLAEIQGAPHSPRHGTSHHPENNNNTNTTTNSGGAEVNNMATTRPEWEGDTFNYVMSDQVSFPQSSSDADLLTLERARMRLQDLCIVWEHGNGLQYGVSPDIAENNQPEPSLLRRTSDTHTFRLYSEARYADPASADTKNRPDNLVDSLPKPTDSLVVEIKLDPLGDWDYRLLCITGPNMDEREFRVQTTWLRSFLWLYQGHVSNLRGFPGGEIKLSHGLNRWAVELAAKWARADAEERKGEGSAA</sequence>
<feature type="region of interest" description="Disordered" evidence="1">
    <location>
        <begin position="50"/>
        <end position="78"/>
    </location>
</feature>
<protein>
    <submittedName>
        <fullName evidence="2">Uncharacterized protein</fullName>
    </submittedName>
</protein>
<reference evidence="2" key="1">
    <citation type="journal article" date="2023" name="Mol. Phylogenet. Evol.">
        <title>Genome-scale phylogeny and comparative genomics of the fungal order Sordariales.</title>
        <authorList>
            <person name="Hensen N."/>
            <person name="Bonometti L."/>
            <person name="Westerberg I."/>
            <person name="Brannstrom I.O."/>
            <person name="Guillou S."/>
            <person name="Cros-Aarteil S."/>
            <person name="Calhoun S."/>
            <person name="Haridas S."/>
            <person name="Kuo A."/>
            <person name="Mondo S."/>
            <person name="Pangilinan J."/>
            <person name="Riley R."/>
            <person name="LaButti K."/>
            <person name="Andreopoulos B."/>
            <person name="Lipzen A."/>
            <person name="Chen C."/>
            <person name="Yan M."/>
            <person name="Daum C."/>
            <person name="Ng V."/>
            <person name="Clum A."/>
            <person name="Steindorff A."/>
            <person name="Ohm R.A."/>
            <person name="Martin F."/>
            <person name="Silar P."/>
            <person name="Natvig D.O."/>
            <person name="Lalanne C."/>
            <person name="Gautier V."/>
            <person name="Ament-Velasquez S.L."/>
            <person name="Kruys A."/>
            <person name="Hutchinson M.I."/>
            <person name="Powell A.J."/>
            <person name="Barry K."/>
            <person name="Miller A.N."/>
            <person name="Grigoriev I.V."/>
            <person name="Debuchy R."/>
            <person name="Gladieux P."/>
            <person name="Hiltunen Thoren M."/>
            <person name="Johannesson H."/>
        </authorList>
    </citation>
    <scope>NUCLEOTIDE SEQUENCE</scope>
    <source>
        <strain evidence="2">PSN309</strain>
    </source>
</reference>
<gene>
    <name evidence="2" type="ORF">QBC35DRAFT_475938</name>
</gene>
<feature type="compositionally biased region" description="Low complexity" evidence="1">
    <location>
        <begin position="1"/>
        <end position="11"/>
    </location>
</feature>
<comment type="caution">
    <text evidence="2">The sequence shown here is derived from an EMBL/GenBank/DDBJ whole genome shotgun (WGS) entry which is preliminary data.</text>
</comment>
<reference evidence="2" key="2">
    <citation type="submission" date="2023-05" db="EMBL/GenBank/DDBJ databases">
        <authorList>
            <consortium name="Lawrence Berkeley National Laboratory"/>
            <person name="Steindorff A."/>
            <person name="Hensen N."/>
            <person name="Bonometti L."/>
            <person name="Westerberg I."/>
            <person name="Brannstrom I.O."/>
            <person name="Guillou S."/>
            <person name="Cros-Aarteil S."/>
            <person name="Calhoun S."/>
            <person name="Haridas S."/>
            <person name="Kuo A."/>
            <person name="Mondo S."/>
            <person name="Pangilinan J."/>
            <person name="Riley R."/>
            <person name="Labutti K."/>
            <person name="Andreopoulos B."/>
            <person name="Lipzen A."/>
            <person name="Chen C."/>
            <person name="Yanf M."/>
            <person name="Daum C."/>
            <person name="Ng V."/>
            <person name="Clum A."/>
            <person name="Ohm R."/>
            <person name="Martin F."/>
            <person name="Silar P."/>
            <person name="Natvig D."/>
            <person name="Lalanne C."/>
            <person name="Gautier V."/>
            <person name="Ament-Velasquez S.L."/>
            <person name="Kruys A."/>
            <person name="Hutchinson M.I."/>
            <person name="Powell A.J."/>
            <person name="Barry K."/>
            <person name="Miller A.N."/>
            <person name="Grigoriev I.V."/>
            <person name="Debuchy R."/>
            <person name="Gladieux P."/>
            <person name="Thoren M.H."/>
            <person name="Johannesson H."/>
        </authorList>
    </citation>
    <scope>NUCLEOTIDE SEQUENCE</scope>
    <source>
        <strain evidence="2">PSN309</strain>
    </source>
</reference>
<dbReference type="Proteomes" id="UP001302126">
    <property type="component" value="Unassembled WGS sequence"/>
</dbReference>
<keyword evidence="3" id="KW-1185">Reference proteome</keyword>
<organism evidence="2 3">
    <name type="scientific">Podospora australis</name>
    <dbReference type="NCBI Taxonomy" id="1536484"/>
    <lineage>
        <taxon>Eukaryota</taxon>
        <taxon>Fungi</taxon>
        <taxon>Dikarya</taxon>
        <taxon>Ascomycota</taxon>
        <taxon>Pezizomycotina</taxon>
        <taxon>Sordariomycetes</taxon>
        <taxon>Sordariomycetidae</taxon>
        <taxon>Sordariales</taxon>
        <taxon>Podosporaceae</taxon>
        <taxon>Podospora</taxon>
    </lineage>
</organism>
<feature type="compositionally biased region" description="Low complexity" evidence="1">
    <location>
        <begin position="64"/>
        <end position="73"/>
    </location>
</feature>
<feature type="region of interest" description="Disordered" evidence="1">
    <location>
        <begin position="1"/>
        <end position="34"/>
    </location>
</feature>
<proteinExistence type="predicted"/>
<dbReference type="EMBL" id="MU864437">
    <property type="protein sequence ID" value="KAK4185887.1"/>
    <property type="molecule type" value="Genomic_DNA"/>
</dbReference>
<evidence type="ECO:0000313" key="2">
    <source>
        <dbReference type="EMBL" id="KAK4185887.1"/>
    </source>
</evidence>
<dbReference type="AlphaFoldDB" id="A0AAN7AH88"/>
<name>A0AAN7AH88_9PEZI</name>
<accession>A0AAN7AH88</accession>
<evidence type="ECO:0000313" key="3">
    <source>
        <dbReference type="Proteomes" id="UP001302126"/>
    </source>
</evidence>